<organism evidence="1 2">
    <name type="scientific">Eleginops maclovinus</name>
    <name type="common">Patagonian blennie</name>
    <name type="synonym">Eleginus maclovinus</name>
    <dbReference type="NCBI Taxonomy" id="56733"/>
    <lineage>
        <taxon>Eukaryota</taxon>
        <taxon>Metazoa</taxon>
        <taxon>Chordata</taxon>
        <taxon>Craniata</taxon>
        <taxon>Vertebrata</taxon>
        <taxon>Euteleostomi</taxon>
        <taxon>Actinopterygii</taxon>
        <taxon>Neopterygii</taxon>
        <taxon>Teleostei</taxon>
        <taxon>Neoteleostei</taxon>
        <taxon>Acanthomorphata</taxon>
        <taxon>Eupercaria</taxon>
        <taxon>Perciformes</taxon>
        <taxon>Notothenioidei</taxon>
        <taxon>Eleginopidae</taxon>
        <taxon>Eleginops</taxon>
    </lineage>
</organism>
<gene>
    <name evidence="1" type="ORF">PBY51_001558</name>
</gene>
<protein>
    <submittedName>
        <fullName evidence="1">Uncharacterized protein</fullName>
    </submittedName>
</protein>
<reference evidence="1 2" key="2">
    <citation type="journal article" date="2023" name="Mol. Biol. Evol.">
        <title>Genomics of Secondarily Temperate Adaptation in the Only Non-Antarctic Icefish.</title>
        <authorList>
            <person name="Rivera-Colon A.G."/>
            <person name="Rayamajhi N."/>
            <person name="Minhas B.F."/>
            <person name="Madrigal G."/>
            <person name="Bilyk K.T."/>
            <person name="Yoon V."/>
            <person name="Hune M."/>
            <person name="Gregory S."/>
            <person name="Cheng C.H.C."/>
            <person name="Catchen J.M."/>
        </authorList>
    </citation>
    <scope>NUCLEOTIDE SEQUENCE [LARGE SCALE GENOMIC DNA]</scope>
    <source>
        <strain evidence="1">JMC-PN-2008</strain>
    </source>
</reference>
<evidence type="ECO:0000313" key="1">
    <source>
        <dbReference type="EMBL" id="KAK5850703.1"/>
    </source>
</evidence>
<dbReference type="Proteomes" id="UP001346869">
    <property type="component" value="Unassembled WGS sequence"/>
</dbReference>
<keyword evidence="2" id="KW-1185">Reference proteome</keyword>
<name>A0AAN8ACX2_ELEMC</name>
<comment type="caution">
    <text evidence="1">The sequence shown here is derived from an EMBL/GenBank/DDBJ whole genome shotgun (WGS) entry which is preliminary data.</text>
</comment>
<evidence type="ECO:0000313" key="2">
    <source>
        <dbReference type="Proteomes" id="UP001346869"/>
    </source>
</evidence>
<sequence length="111" mass="11997">MNQRPGPRTLTLTNHMLSALPGCPYGGTPLGLECCVTPSLLLALFPSSLALSGYTVFHTSNASAARWQKRWLLFASCGDDLDFGKGHPKVKGIQTMTESGNVLQEVKDTQF</sequence>
<reference evidence="1 2" key="1">
    <citation type="journal article" date="2023" name="Genes (Basel)">
        <title>Chromosome-Level Genome Assembly and Circadian Gene Repertoire of the Patagonia Blennie Eleginops maclovinus-The Closest Ancestral Proxy of Antarctic Cryonotothenioids.</title>
        <authorList>
            <person name="Cheng C.C."/>
            <person name="Rivera-Colon A.G."/>
            <person name="Minhas B.F."/>
            <person name="Wilson L."/>
            <person name="Rayamajhi N."/>
            <person name="Vargas-Chacoff L."/>
            <person name="Catchen J.M."/>
        </authorList>
    </citation>
    <scope>NUCLEOTIDE SEQUENCE [LARGE SCALE GENOMIC DNA]</scope>
    <source>
        <strain evidence="1">JMC-PN-2008</strain>
    </source>
</reference>
<dbReference type="AlphaFoldDB" id="A0AAN8ACX2"/>
<accession>A0AAN8ACX2</accession>
<dbReference type="EMBL" id="JAUZQC010000022">
    <property type="protein sequence ID" value="KAK5850703.1"/>
    <property type="molecule type" value="Genomic_DNA"/>
</dbReference>
<proteinExistence type="predicted"/>